<keyword evidence="5" id="KW-1185">Reference proteome</keyword>
<evidence type="ECO:0000313" key="5">
    <source>
        <dbReference type="Proteomes" id="UP001338125"/>
    </source>
</evidence>
<dbReference type="InterPro" id="IPR001138">
    <property type="entry name" value="Zn2Cys6_DnaBD"/>
</dbReference>
<feature type="region of interest" description="Disordered" evidence="2">
    <location>
        <begin position="1"/>
        <end position="23"/>
    </location>
</feature>
<keyword evidence="1" id="KW-0539">Nucleus</keyword>
<sequence length="456" mass="51434">MIMRTTTTAPDQHSAASIPARKRKAHRKSRLGCGNCKIRSVKCDESRPTCRRCEASGFTCNYSHTAPTLQLAHTGAFKLNLSSGHSSYGSGSSCERESIRFEDVKLLWEPVLHTQLRIPVVSPVGGDYVDYALRPTDYAILDRFHKRTLNTFGDAKMRGWYGKAMLDLASSHPFLFHIFIAISLLHDTHLSLSLSTPSTPSHRSSLAFHWYHGAAIFKKLLAQPSPTTTLSSSQRDALWVAASLLGAASFAYVNTIDPRAAWPLKEPEPIDLDWLKLGHGKRVVLEITDPSRPESAFNRIVKDSHSHPPIDGTDAIDPHVLPPLFYSIFDLAPDSSPSTNPYHIPACVLSKLWNEPLNENNVVSYLGFIAQIDIQYRNLVEEKDPRAMLLLLYWHSMVCSRHMWWLRRRSIVEGLAMCIHLEEHCTNEPDIIELIQEPKTKLSMALKSDELYRYVD</sequence>
<name>A0ABR0SQW1_9HYPO</name>
<accession>A0ABR0SQW1</accession>
<dbReference type="EMBL" id="JAVFKD010000010">
    <property type="protein sequence ID" value="KAK5994444.1"/>
    <property type="molecule type" value="Genomic_DNA"/>
</dbReference>
<dbReference type="Proteomes" id="UP001338125">
    <property type="component" value="Unassembled WGS sequence"/>
</dbReference>
<dbReference type="InterPro" id="IPR036864">
    <property type="entry name" value="Zn2-C6_fun-type_DNA-bd_sf"/>
</dbReference>
<dbReference type="SMART" id="SM00066">
    <property type="entry name" value="GAL4"/>
    <property type="match status" value="1"/>
</dbReference>
<dbReference type="PROSITE" id="PS50048">
    <property type="entry name" value="ZN2_CY6_FUNGAL_2"/>
    <property type="match status" value="1"/>
</dbReference>
<feature type="domain" description="Zn(2)-C6 fungal-type" evidence="3">
    <location>
        <begin position="32"/>
        <end position="62"/>
    </location>
</feature>
<feature type="compositionally biased region" description="Polar residues" evidence="2">
    <location>
        <begin position="1"/>
        <end position="15"/>
    </location>
</feature>
<evidence type="ECO:0000313" key="4">
    <source>
        <dbReference type="EMBL" id="KAK5994444.1"/>
    </source>
</evidence>
<protein>
    <recommendedName>
        <fullName evidence="3">Zn(2)-C6 fungal-type domain-containing protein</fullName>
    </recommendedName>
</protein>
<dbReference type="SUPFAM" id="SSF57701">
    <property type="entry name" value="Zn2/Cys6 DNA-binding domain"/>
    <property type="match status" value="1"/>
</dbReference>
<dbReference type="PANTHER" id="PTHR47784">
    <property type="entry name" value="STEROL UPTAKE CONTROL PROTEIN 2"/>
    <property type="match status" value="1"/>
</dbReference>
<gene>
    <name evidence="4" type="ORF">PT974_04918</name>
</gene>
<reference evidence="4 5" key="1">
    <citation type="submission" date="2024-01" db="EMBL/GenBank/DDBJ databases">
        <title>Complete genome of Cladobotryum mycophilum ATHUM6906.</title>
        <authorList>
            <person name="Christinaki A.C."/>
            <person name="Myridakis A.I."/>
            <person name="Kouvelis V.N."/>
        </authorList>
    </citation>
    <scope>NUCLEOTIDE SEQUENCE [LARGE SCALE GENOMIC DNA]</scope>
    <source>
        <strain evidence="4 5">ATHUM6906</strain>
    </source>
</reference>
<comment type="caution">
    <text evidence="4">The sequence shown here is derived from an EMBL/GenBank/DDBJ whole genome shotgun (WGS) entry which is preliminary data.</text>
</comment>
<dbReference type="Gene3D" id="4.10.240.10">
    <property type="entry name" value="Zn(2)-C6 fungal-type DNA-binding domain"/>
    <property type="match status" value="1"/>
</dbReference>
<organism evidence="4 5">
    <name type="scientific">Cladobotryum mycophilum</name>
    <dbReference type="NCBI Taxonomy" id="491253"/>
    <lineage>
        <taxon>Eukaryota</taxon>
        <taxon>Fungi</taxon>
        <taxon>Dikarya</taxon>
        <taxon>Ascomycota</taxon>
        <taxon>Pezizomycotina</taxon>
        <taxon>Sordariomycetes</taxon>
        <taxon>Hypocreomycetidae</taxon>
        <taxon>Hypocreales</taxon>
        <taxon>Hypocreaceae</taxon>
        <taxon>Cladobotryum</taxon>
    </lineage>
</organism>
<dbReference type="CDD" id="cd00067">
    <property type="entry name" value="GAL4"/>
    <property type="match status" value="1"/>
</dbReference>
<dbReference type="PANTHER" id="PTHR47784:SF9">
    <property type="entry name" value="ZN(II)2CYS6 TRANSCRIPTION FACTOR (EUROFUNG)"/>
    <property type="match status" value="1"/>
</dbReference>
<dbReference type="InterPro" id="IPR053157">
    <property type="entry name" value="Sterol_Uptake_Regulator"/>
</dbReference>
<dbReference type="Pfam" id="PF00172">
    <property type="entry name" value="Zn_clus"/>
    <property type="match status" value="1"/>
</dbReference>
<evidence type="ECO:0000259" key="3">
    <source>
        <dbReference type="PROSITE" id="PS50048"/>
    </source>
</evidence>
<proteinExistence type="predicted"/>
<evidence type="ECO:0000256" key="2">
    <source>
        <dbReference type="SAM" id="MobiDB-lite"/>
    </source>
</evidence>
<evidence type="ECO:0000256" key="1">
    <source>
        <dbReference type="ARBA" id="ARBA00023242"/>
    </source>
</evidence>